<protein>
    <submittedName>
        <fullName evidence="2">Uncharacterized protein</fullName>
    </submittedName>
</protein>
<dbReference type="STRING" id="1802362.A2806_03070"/>
<reference evidence="2 3" key="1">
    <citation type="journal article" date="2016" name="Nat. Commun.">
        <title>Thousands of microbial genomes shed light on interconnected biogeochemical processes in an aquifer system.</title>
        <authorList>
            <person name="Anantharaman K."/>
            <person name="Brown C.T."/>
            <person name="Hug L.A."/>
            <person name="Sharon I."/>
            <person name="Castelle C.J."/>
            <person name="Probst A.J."/>
            <person name="Thomas B.C."/>
            <person name="Singh A."/>
            <person name="Wilkins M.J."/>
            <person name="Karaoz U."/>
            <person name="Brodie E.L."/>
            <person name="Williams K.H."/>
            <person name="Hubbard S.S."/>
            <person name="Banfield J.F."/>
        </authorList>
    </citation>
    <scope>NUCLEOTIDE SEQUENCE [LARGE SCALE GENOMIC DNA]</scope>
</reference>
<accession>A0A1G2PKX9</accession>
<evidence type="ECO:0000313" key="2">
    <source>
        <dbReference type="EMBL" id="OHA48419.1"/>
    </source>
</evidence>
<evidence type="ECO:0000256" key="1">
    <source>
        <dbReference type="SAM" id="Phobius"/>
    </source>
</evidence>
<keyword evidence="1" id="KW-1133">Transmembrane helix</keyword>
<dbReference type="Proteomes" id="UP000177629">
    <property type="component" value="Unassembled WGS sequence"/>
</dbReference>
<keyword evidence="1" id="KW-0472">Membrane</keyword>
<proteinExistence type="predicted"/>
<dbReference type="EMBL" id="MHSS01000007">
    <property type="protein sequence ID" value="OHA48419.1"/>
    <property type="molecule type" value="Genomic_DNA"/>
</dbReference>
<feature type="transmembrane region" description="Helical" evidence="1">
    <location>
        <begin position="37"/>
        <end position="59"/>
    </location>
</feature>
<dbReference type="AlphaFoldDB" id="A0A1G2PKX9"/>
<evidence type="ECO:0000313" key="3">
    <source>
        <dbReference type="Proteomes" id="UP000177629"/>
    </source>
</evidence>
<gene>
    <name evidence="2" type="ORF">A2806_03070</name>
</gene>
<organism evidence="2 3">
    <name type="scientific">Candidatus Terrybacteria bacterium RIFCSPHIGHO2_01_FULL_48_17</name>
    <dbReference type="NCBI Taxonomy" id="1802362"/>
    <lineage>
        <taxon>Bacteria</taxon>
        <taxon>Candidatus Terryibacteriota</taxon>
    </lineage>
</organism>
<comment type="caution">
    <text evidence="2">The sequence shown here is derived from an EMBL/GenBank/DDBJ whole genome shotgun (WGS) entry which is preliminary data.</text>
</comment>
<sequence>MPKLRWELIQKDRGCKNTILESGTEGKLTNCGEAVNLMLGIAIATIAAAALEDILLVLLNPRRAR</sequence>
<name>A0A1G2PKX9_9BACT</name>
<keyword evidence="1" id="KW-0812">Transmembrane</keyword>